<dbReference type="Pfam" id="PF00565">
    <property type="entry name" value="SNase"/>
    <property type="match status" value="1"/>
</dbReference>
<dbReference type="Proteomes" id="UP000034832">
    <property type="component" value="Unassembled WGS sequence"/>
</dbReference>
<dbReference type="AlphaFoldDB" id="A0A4U6BKU2"/>
<reference evidence="3" key="1">
    <citation type="submission" date="2019-04" db="EMBL/GenBank/DDBJ databases">
        <title>Whole genome sequencing of cave bacteria.</title>
        <authorList>
            <person name="Gan H.M."/>
            <person name="Barton H."/>
            <person name="Savka M.A."/>
        </authorList>
    </citation>
    <scope>NUCLEOTIDE SEQUENCE [LARGE SCALE GENOMIC DNA]</scope>
    <source>
        <strain evidence="3">LC387</strain>
    </source>
</reference>
<dbReference type="SUPFAM" id="SSF50199">
    <property type="entry name" value="Staphylococcal nuclease"/>
    <property type="match status" value="1"/>
</dbReference>
<evidence type="ECO:0000256" key="1">
    <source>
        <dbReference type="SAM" id="SignalP"/>
    </source>
</evidence>
<keyword evidence="1" id="KW-0732">Signal</keyword>
<accession>A0A4U6BKU2</accession>
<dbReference type="SMART" id="SM00318">
    <property type="entry name" value="SNc"/>
    <property type="match status" value="1"/>
</dbReference>
<evidence type="ECO:0000259" key="2">
    <source>
        <dbReference type="PROSITE" id="PS50830"/>
    </source>
</evidence>
<feature type="domain" description="TNase-like" evidence="2">
    <location>
        <begin position="19"/>
        <end position="143"/>
    </location>
</feature>
<keyword evidence="4" id="KW-1185">Reference proteome</keyword>
<dbReference type="PANTHER" id="PTHR12302">
    <property type="entry name" value="EBNA2 BINDING PROTEIN P100"/>
    <property type="match status" value="1"/>
</dbReference>
<organism evidence="3 4">
    <name type="scientific">Afipia massiliensis</name>
    <dbReference type="NCBI Taxonomy" id="211460"/>
    <lineage>
        <taxon>Bacteria</taxon>
        <taxon>Pseudomonadati</taxon>
        <taxon>Pseudomonadota</taxon>
        <taxon>Alphaproteobacteria</taxon>
        <taxon>Hyphomicrobiales</taxon>
        <taxon>Nitrobacteraceae</taxon>
        <taxon>Afipia</taxon>
    </lineage>
</organism>
<dbReference type="PANTHER" id="PTHR12302:SF26">
    <property type="entry name" value="BLR1266 PROTEIN"/>
    <property type="match status" value="1"/>
</dbReference>
<protein>
    <submittedName>
        <fullName evidence="3">Thermonuclease family protein</fullName>
    </submittedName>
</protein>
<dbReference type="PROSITE" id="PS50830">
    <property type="entry name" value="TNASE_3"/>
    <property type="match status" value="1"/>
</dbReference>
<gene>
    <name evidence="3" type="ORF">YH63_005255</name>
</gene>
<dbReference type="InterPro" id="IPR035437">
    <property type="entry name" value="SNase_OB-fold_sf"/>
</dbReference>
<dbReference type="OrthoDB" id="9805504at2"/>
<comment type="caution">
    <text evidence="3">The sequence shown here is derived from an EMBL/GenBank/DDBJ whole genome shotgun (WGS) entry which is preliminary data.</text>
</comment>
<feature type="signal peptide" evidence="1">
    <location>
        <begin position="1"/>
        <end position="21"/>
    </location>
</feature>
<dbReference type="EMBL" id="LBIA02000001">
    <property type="protein sequence ID" value="TKT70866.1"/>
    <property type="molecule type" value="Genomic_DNA"/>
</dbReference>
<dbReference type="InterPro" id="IPR016071">
    <property type="entry name" value="Staphylococal_nuclease_OB-fold"/>
</dbReference>
<proteinExistence type="predicted"/>
<dbReference type="Gene3D" id="2.40.50.90">
    <property type="match status" value="1"/>
</dbReference>
<name>A0A4U6BKU2_9BRAD</name>
<feature type="chain" id="PRO_5020609219" evidence="1">
    <location>
        <begin position="22"/>
        <end position="237"/>
    </location>
</feature>
<sequence length="237" mass="26259">MVRLVFACLLMCLARAEPALASGSIPNVVDADTIYLNGERVRLQGIDAPETDQTCLNATGQPFKCGLEARTALETRFGNRPWTCRPFGKDRYDRTLAKCSVDGQDVARWLVREGWALAFRRYSTDYVQDETAARDAHSGLWKGSFIAPWDWRQRSPTSEVLGAKSVSIDASRALTGASAAPPSPSCVIKGNLRGKTCIYHIPTGRYYDRLDMANKATRRWFCSEADAQAAGCRRSKL</sequence>
<evidence type="ECO:0000313" key="3">
    <source>
        <dbReference type="EMBL" id="TKT70866.1"/>
    </source>
</evidence>
<evidence type="ECO:0000313" key="4">
    <source>
        <dbReference type="Proteomes" id="UP000034832"/>
    </source>
</evidence>